<dbReference type="GO" id="GO:0005524">
    <property type="term" value="F:ATP binding"/>
    <property type="evidence" value="ECO:0007669"/>
    <property type="project" value="UniProtKB-UniRule"/>
</dbReference>
<organism evidence="14 15">
    <name type="scientific">Desulfovibrio piger</name>
    <dbReference type="NCBI Taxonomy" id="901"/>
    <lineage>
        <taxon>Bacteria</taxon>
        <taxon>Pseudomonadati</taxon>
        <taxon>Thermodesulfobacteriota</taxon>
        <taxon>Desulfovibrionia</taxon>
        <taxon>Desulfovibrionales</taxon>
        <taxon>Desulfovibrionaceae</taxon>
        <taxon>Desulfovibrio</taxon>
    </lineage>
</organism>
<dbReference type="AlphaFoldDB" id="A0A1K1LG52"/>
<dbReference type="InterPro" id="IPR018094">
    <property type="entry name" value="Thymidylate_kinase"/>
</dbReference>
<accession>A0A1K1LG52</accession>
<evidence type="ECO:0000313" key="15">
    <source>
        <dbReference type="Proteomes" id="UP000186323"/>
    </source>
</evidence>
<dbReference type="OrthoDB" id="9774907at2"/>
<evidence type="ECO:0000256" key="1">
    <source>
        <dbReference type="ARBA" id="ARBA00009776"/>
    </source>
</evidence>
<evidence type="ECO:0000256" key="12">
    <source>
        <dbReference type="HAMAP-Rule" id="MF_00165"/>
    </source>
</evidence>
<dbReference type="RefSeq" id="WP_072335717.1">
    <property type="nucleotide sequence ID" value="NZ_CALJDE010000065.1"/>
</dbReference>
<dbReference type="GO" id="GO:0006227">
    <property type="term" value="P:dUDP biosynthetic process"/>
    <property type="evidence" value="ECO:0007669"/>
    <property type="project" value="TreeGrafter"/>
</dbReference>
<evidence type="ECO:0000313" key="14">
    <source>
        <dbReference type="EMBL" id="SFV73664.1"/>
    </source>
</evidence>
<keyword evidence="4 12" id="KW-0808">Transferase</keyword>
<dbReference type="InterPro" id="IPR039430">
    <property type="entry name" value="Thymidylate_kin-like_dom"/>
</dbReference>
<dbReference type="GO" id="GO:0006233">
    <property type="term" value="P:dTDP biosynthetic process"/>
    <property type="evidence" value="ECO:0007669"/>
    <property type="project" value="InterPro"/>
</dbReference>
<keyword evidence="8 12" id="KW-0067">ATP-binding</keyword>
<keyword evidence="15" id="KW-1185">Reference proteome</keyword>
<evidence type="ECO:0000256" key="6">
    <source>
        <dbReference type="ARBA" id="ARBA00022741"/>
    </source>
</evidence>
<dbReference type="NCBIfam" id="TIGR00041">
    <property type="entry name" value="DTMP_kinase"/>
    <property type="match status" value="1"/>
</dbReference>
<evidence type="ECO:0000256" key="9">
    <source>
        <dbReference type="ARBA" id="ARBA00029962"/>
    </source>
</evidence>
<dbReference type="EC" id="2.7.4.9" evidence="2 12"/>
<dbReference type="GO" id="GO:0004798">
    <property type="term" value="F:dTMP kinase activity"/>
    <property type="evidence" value="ECO:0007669"/>
    <property type="project" value="UniProtKB-UniRule"/>
</dbReference>
<keyword evidence="7 12" id="KW-0418">Kinase</keyword>
<feature type="binding site" evidence="12">
    <location>
        <begin position="7"/>
        <end position="14"/>
    </location>
    <ligand>
        <name>ATP</name>
        <dbReference type="ChEBI" id="CHEBI:30616"/>
    </ligand>
</feature>
<dbReference type="FunFam" id="3.40.50.300:FF:000225">
    <property type="entry name" value="Thymidylate kinase"/>
    <property type="match status" value="1"/>
</dbReference>
<dbReference type="InterPro" id="IPR027417">
    <property type="entry name" value="P-loop_NTPase"/>
</dbReference>
<dbReference type="KEGG" id="dpg:DESPIGER_1835"/>
<evidence type="ECO:0000259" key="13">
    <source>
        <dbReference type="Pfam" id="PF02223"/>
    </source>
</evidence>
<protein>
    <recommendedName>
        <fullName evidence="3 12">Thymidylate kinase</fullName>
        <ecNumber evidence="2 12">2.7.4.9</ecNumber>
    </recommendedName>
    <alternativeName>
        <fullName evidence="9 12">dTMP kinase</fullName>
    </alternativeName>
</protein>
<proteinExistence type="inferred from homology"/>
<dbReference type="InterPro" id="IPR018095">
    <property type="entry name" value="Thymidylate_kin_CS"/>
</dbReference>
<reference evidence="15" key="1">
    <citation type="submission" date="2016-10" db="EMBL/GenBank/DDBJ databases">
        <authorList>
            <person name="Wegmann U."/>
        </authorList>
    </citation>
    <scope>NUCLEOTIDE SEQUENCE [LARGE SCALE GENOMIC DNA]</scope>
</reference>
<evidence type="ECO:0000256" key="8">
    <source>
        <dbReference type="ARBA" id="ARBA00022840"/>
    </source>
</evidence>
<dbReference type="Pfam" id="PF02223">
    <property type="entry name" value="Thymidylate_kin"/>
    <property type="match status" value="1"/>
</dbReference>
<evidence type="ECO:0000256" key="10">
    <source>
        <dbReference type="ARBA" id="ARBA00048743"/>
    </source>
</evidence>
<feature type="domain" description="Thymidylate kinase-like" evidence="13">
    <location>
        <begin position="5"/>
        <end position="198"/>
    </location>
</feature>
<dbReference type="CDD" id="cd01672">
    <property type="entry name" value="TMPK"/>
    <property type="match status" value="1"/>
</dbReference>
<dbReference type="Gene3D" id="3.40.50.300">
    <property type="entry name" value="P-loop containing nucleotide triphosphate hydrolases"/>
    <property type="match status" value="1"/>
</dbReference>
<comment type="function">
    <text evidence="11 12">Phosphorylation of dTMP to form dTDP in both de novo and salvage pathways of dTTP synthesis.</text>
</comment>
<name>A0A1K1LG52_9BACT</name>
<dbReference type="EMBL" id="LT630450">
    <property type="protein sequence ID" value="SFV73664.1"/>
    <property type="molecule type" value="Genomic_DNA"/>
</dbReference>
<keyword evidence="5 12" id="KW-0545">Nucleotide biosynthesis</keyword>
<dbReference type="PANTHER" id="PTHR10344">
    <property type="entry name" value="THYMIDYLATE KINASE"/>
    <property type="match status" value="1"/>
</dbReference>
<evidence type="ECO:0000256" key="4">
    <source>
        <dbReference type="ARBA" id="ARBA00022679"/>
    </source>
</evidence>
<keyword evidence="6 12" id="KW-0547">Nucleotide-binding</keyword>
<dbReference type="Proteomes" id="UP000186323">
    <property type="component" value="Chromosome I"/>
</dbReference>
<dbReference type="HAMAP" id="MF_00165">
    <property type="entry name" value="Thymidylate_kinase"/>
    <property type="match status" value="1"/>
</dbReference>
<dbReference type="SUPFAM" id="SSF52540">
    <property type="entry name" value="P-loop containing nucleoside triphosphate hydrolases"/>
    <property type="match status" value="1"/>
</dbReference>
<evidence type="ECO:0000256" key="3">
    <source>
        <dbReference type="ARBA" id="ARBA00017144"/>
    </source>
</evidence>
<sequence>MFITFEGIEGSGKTTARQLLAQELEKRGHDVLLTREPGGCGLGRALRPILLDARNSGLCNRAELYLFLADRAQHVAEIIRPALEAGQIVICDRYTDSTLAYQGYGRGRDPDRLRRANDLATGGLQPDLTLLCDLPVSAGLERAGLRNRREGTVLSEGRFDGESLNFHERVRQGYLAIAAEEPDRIAIIDASQPPEDVVLQCLSAVERHLKQRGSGLE</sequence>
<comment type="similarity">
    <text evidence="1 12">Belongs to the thymidylate kinase family.</text>
</comment>
<evidence type="ECO:0000256" key="5">
    <source>
        <dbReference type="ARBA" id="ARBA00022727"/>
    </source>
</evidence>
<dbReference type="PROSITE" id="PS01331">
    <property type="entry name" value="THYMIDYLATE_KINASE"/>
    <property type="match status" value="1"/>
</dbReference>
<dbReference type="PANTHER" id="PTHR10344:SF4">
    <property type="entry name" value="UMP-CMP KINASE 2, MITOCHONDRIAL"/>
    <property type="match status" value="1"/>
</dbReference>
<evidence type="ECO:0000256" key="7">
    <source>
        <dbReference type="ARBA" id="ARBA00022777"/>
    </source>
</evidence>
<gene>
    <name evidence="12" type="primary">tmk</name>
    <name evidence="14" type="ORF">DESPIGER_1835</name>
</gene>
<dbReference type="GO" id="GO:0005829">
    <property type="term" value="C:cytosol"/>
    <property type="evidence" value="ECO:0007669"/>
    <property type="project" value="TreeGrafter"/>
</dbReference>
<evidence type="ECO:0000256" key="11">
    <source>
        <dbReference type="ARBA" id="ARBA00057735"/>
    </source>
</evidence>
<evidence type="ECO:0000256" key="2">
    <source>
        <dbReference type="ARBA" id="ARBA00012980"/>
    </source>
</evidence>
<comment type="catalytic activity">
    <reaction evidence="10 12">
        <text>dTMP + ATP = dTDP + ADP</text>
        <dbReference type="Rhea" id="RHEA:13517"/>
        <dbReference type="ChEBI" id="CHEBI:30616"/>
        <dbReference type="ChEBI" id="CHEBI:58369"/>
        <dbReference type="ChEBI" id="CHEBI:63528"/>
        <dbReference type="ChEBI" id="CHEBI:456216"/>
        <dbReference type="EC" id="2.7.4.9"/>
    </reaction>
</comment>
<dbReference type="GO" id="GO:0006235">
    <property type="term" value="P:dTTP biosynthetic process"/>
    <property type="evidence" value="ECO:0007669"/>
    <property type="project" value="UniProtKB-UniRule"/>
</dbReference>